<dbReference type="SMART" id="SM00028">
    <property type="entry name" value="TPR"/>
    <property type="match status" value="5"/>
</dbReference>
<evidence type="ECO:0000256" key="2">
    <source>
        <dbReference type="ARBA" id="ARBA00022803"/>
    </source>
</evidence>
<sequence length="362" mass="42900">MNEKIEKTTKRLNKLINAGNFVKALKTTNKFLKRYPDNMDFILIKSKILFNLENYEELFEFLNSYDESIYKNIWLVRLKIYVLKHFQLIEDIAKFVNKSLIYHPDDIILMNLNMDFVGQCAEIEDEPFLQEIVKVNPNNSDAYISLAYVYSGYGEEDYSKYDQAINYFDKAIELQKSDSYHDDEPTEIYIDKGQTLIKAKKYQEALSTFDLIPDDDVNAEIKFREKAIIYREIGEYDKALKFINLVIRKDEDDFYLKEIKGTIYLCMGDYNTAIEYFNQGLGLEEPWETTYYYMALALKGKEEYTKAIEFLKKIKPNDYLLEKGKADYQYERAQKLIKTINNLLTIHNKKRVITYACLRKII</sequence>
<dbReference type="InterPro" id="IPR011990">
    <property type="entry name" value="TPR-like_helical_dom_sf"/>
</dbReference>
<dbReference type="InterPro" id="IPR051685">
    <property type="entry name" value="Ycf3/AcsC/BcsC/TPR_MFPF"/>
</dbReference>
<keyword evidence="2 3" id="KW-0802">TPR repeat</keyword>
<dbReference type="PANTHER" id="PTHR44943:SF8">
    <property type="entry name" value="TPR REPEAT-CONTAINING PROTEIN MJ0263"/>
    <property type="match status" value="1"/>
</dbReference>
<reference evidence="4 5" key="1">
    <citation type="submission" date="2016-04" db="EMBL/GenBank/DDBJ databases">
        <title>Genome sequence of Methanobrevibacter filiformis DSM 11501.</title>
        <authorList>
            <person name="Poehlein A."/>
            <person name="Seedorf H."/>
            <person name="Daniel R."/>
        </authorList>
    </citation>
    <scope>NUCLEOTIDE SEQUENCE [LARGE SCALE GENOMIC DNA]</scope>
    <source>
        <strain evidence="4 5">DSM 11501</strain>
    </source>
</reference>
<name>A0A162FK93_9EURY</name>
<proteinExistence type="predicted"/>
<accession>A0A162FK93</accession>
<protein>
    <submittedName>
        <fullName evidence="4">Tetratricopeptide repeat protein</fullName>
    </submittedName>
</protein>
<dbReference type="PATRIC" id="fig|55758.3.peg.1688"/>
<dbReference type="PANTHER" id="PTHR44943">
    <property type="entry name" value="CELLULOSE SYNTHASE OPERON PROTEIN C"/>
    <property type="match status" value="1"/>
</dbReference>
<dbReference type="RefSeq" id="WP_066973243.1">
    <property type="nucleotide sequence ID" value="NZ_LWMT01000252.1"/>
</dbReference>
<keyword evidence="1" id="KW-0677">Repeat</keyword>
<feature type="repeat" description="TPR" evidence="3">
    <location>
        <begin position="145"/>
        <end position="178"/>
    </location>
</feature>
<dbReference type="OrthoDB" id="115601at2157"/>
<dbReference type="InterPro" id="IPR019734">
    <property type="entry name" value="TPR_rpt"/>
</dbReference>
<dbReference type="EMBL" id="LWMT01000252">
    <property type="protein sequence ID" value="KZX11260.1"/>
    <property type="molecule type" value="Genomic_DNA"/>
</dbReference>
<dbReference type="Pfam" id="PF13181">
    <property type="entry name" value="TPR_8"/>
    <property type="match status" value="2"/>
</dbReference>
<gene>
    <name evidence="4" type="ORF">MBFIL_14980</name>
</gene>
<dbReference type="SUPFAM" id="SSF48452">
    <property type="entry name" value="TPR-like"/>
    <property type="match status" value="2"/>
</dbReference>
<organism evidence="4 5">
    <name type="scientific">Methanobrevibacter filiformis</name>
    <dbReference type="NCBI Taxonomy" id="55758"/>
    <lineage>
        <taxon>Archaea</taxon>
        <taxon>Methanobacteriati</taxon>
        <taxon>Methanobacteriota</taxon>
        <taxon>Methanomada group</taxon>
        <taxon>Methanobacteria</taxon>
        <taxon>Methanobacteriales</taxon>
        <taxon>Methanobacteriaceae</taxon>
        <taxon>Methanobrevibacter</taxon>
    </lineage>
</organism>
<dbReference type="PROSITE" id="PS50005">
    <property type="entry name" value="TPR"/>
    <property type="match status" value="1"/>
</dbReference>
<dbReference type="Gene3D" id="1.25.40.10">
    <property type="entry name" value="Tetratricopeptide repeat domain"/>
    <property type="match status" value="3"/>
</dbReference>
<evidence type="ECO:0000313" key="5">
    <source>
        <dbReference type="Proteomes" id="UP000077066"/>
    </source>
</evidence>
<dbReference type="STRING" id="55758.MBFIL_14980"/>
<comment type="caution">
    <text evidence="4">The sequence shown here is derived from an EMBL/GenBank/DDBJ whole genome shotgun (WGS) entry which is preliminary data.</text>
</comment>
<evidence type="ECO:0000256" key="3">
    <source>
        <dbReference type="PROSITE-ProRule" id="PRU00339"/>
    </source>
</evidence>
<evidence type="ECO:0000313" key="4">
    <source>
        <dbReference type="EMBL" id="KZX11260.1"/>
    </source>
</evidence>
<keyword evidence="5" id="KW-1185">Reference proteome</keyword>
<dbReference type="AlphaFoldDB" id="A0A162FK93"/>
<evidence type="ECO:0000256" key="1">
    <source>
        <dbReference type="ARBA" id="ARBA00022737"/>
    </source>
</evidence>
<dbReference type="Proteomes" id="UP000077066">
    <property type="component" value="Unassembled WGS sequence"/>
</dbReference>